<evidence type="ECO:0000313" key="1">
    <source>
        <dbReference type="EMBL" id="QDV53308.1"/>
    </source>
</evidence>
<reference evidence="1 2" key="1">
    <citation type="submission" date="2019-03" db="EMBL/GenBank/DDBJ databases">
        <title>Deep-cultivation of Planctomycetes and their phenomic and genomic characterization uncovers novel biology.</title>
        <authorList>
            <person name="Wiegand S."/>
            <person name="Jogler M."/>
            <person name="Boedeker C."/>
            <person name="Pinto D."/>
            <person name="Vollmers J."/>
            <person name="Rivas-Marin E."/>
            <person name="Kohn T."/>
            <person name="Peeters S.H."/>
            <person name="Heuer A."/>
            <person name="Rast P."/>
            <person name="Oberbeckmann S."/>
            <person name="Bunk B."/>
            <person name="Jeske O."/>
            <person name="Meyerdierks A."/>
            <person name="Storesund J.E."/>
            <person name="Kallscheuer N."/>
            <person name="Luecker S."/>
            <person name="Lage O.M."/>
            <person name="Pohl T."/>
            <person name="Merkel B.J."/>
            <person name="Hornburger P."/>
            <person name="Mueller R.-W."/>
            <person name="Bruemmer F."/>
            <person name="Labrenz M."/>
            <person name="Spormann A.M."/>
            <person name="Op den Camp H."/>
            <person name="Overmann J."/>
            <person name="Amann R."/>
            <person name="Jetten M.S.M."/>
            <person name="Mascher T."/>
            <person name="Medema M.H."/>
            <person name="Devos D.P."/>
            <person name="Kaster A.-K."/>
            <person name="Ovreas L."/>
            <person name="Rohde M."/>
            <person name="Galperin M.Y."/>
            <person name="Jogler C."/>
        </authorList>
    </citation>
    <scope>NUCLEOTIDE SEQUENCE [LARGE SCALE GENOMIC DNA]</scope>
    <source>
        <strain evidence="1 2">Enr17</strain>
    </source>
</reference>
<dbReference type="KEGG" id="gfm:Enr17x_53820"/>
<dbReference type="AlphaFoldDB" id="A0A518IJP2"/>
<gene>
    <name evidence="1" type="ORF">Enr17x_53820</name>
</gene>
<accession>A0A518IJP2</accession>
<dbReference type="EMBL" id="CP037452">
    <property type="protein sequence ID" value="QDV53308.1"/>
    <property type="molecule type" value="Genomic_DNA"/>
</dbReference>
<keyword evidence="2" id="KW-1185">Reference proteome</keyword>
<protein>
    <submittedName>
        <fullName evidence="1">Uncharacterized protein</fullName>
    </submittedName>
</protein>
<name>A0A518IJP2_9PLAN</name>
<dbReference type="Proteomes" id="UP000318313">
    <property type="component" value="Chromosome"/>
</dbReference>
<evidence type="ECO:0000313" key="2">
    <source>
        <dbReference type="Proteomes" id="UP000318313"/>
    </source>
</evidence>
<sequence>MPVNLGQVFSKQPRIDFIIEVKKVEQAVEQFLFSRRLYSRSVIHQKELPAKTPAWVHRESALSG</sequence>
<organism evidence="1 2">
    <name type="scientific">Gimesia fumaroli</name>
    <dbReference type="NCBI Taxonomy" id="2527976"/>
    <lineage>
        <taxon>Bacteria</taxon>
        <taxon>Pseudomonadati</taxon>
        <taxon>Planctomycetota</taxon>
        <taxon>Planctomycetia</taxon>
        <taxon>Planctomycetales</taxon>
        <taxon>Planctomycetaceae</taxon>
        <taxon>Gimesia</taxon>
    </lineage>
</organism>
<proteinExistence type="predicted"/>